<dbReference type="Pfam" id="PF24836">
    <property type="entry name" value="NQRA_2nd"/>
    <property type="match status" value="1"/>
</dbReference>
<dbReference type="HAMAP" id="MF_00425">
    <property type="entry name" value="NqrA"/>
    <property type="match status" value="1"/>
</dbReference>
<dbReference type="NCBIfam" id="NF003759">
    <property type="entry name" value="PRK05352.1-2"/>
    <property type="match status" value="1"/>
</dbReference>
<sequence length="447" mass="48484">MIKIRRGLDLPISGVPEQAISEGPKIRSVAVIGFDYHGMKPTMAVQVGDKVKLGQLLFTDKKTEGVRYTAPASGTVAAINRGERRVLQSVVIDVEGDDAETFEAYKGTDPAQVSDEDARALLNESGLWTALRTRPFSKVPALDSKPNSIFVTAMDTNPLAANPEVIVAEQAEAFKQGLVVLSRMTEGKVFVCKAAGADIPAASGERFVTEEFGGVHPAGNAGTHIHHLDPVSDKKLVWTVNYQDVIAIGTLFTTGKLDNRRVVALGGPQVEKPRLLRTRLGANLEELTAGELKPAENRLISGSVFGGRNGRGPLAYLGRYHQQVSVLEEGNDRPMLHYLRAGFNAFSVMGIYISKLFKGKQFNFTTTTGGSERAMVPVGAYERVMPLDILPTQLLRSLIVGDTETAQQLGCLELDEEDLALCTFVCPGKYEYGPILRDNLTTIEKEG</sequence>
<name>A0A3N1NNA2_9GAMM</name>
<dbReference type="Pfam" id="PF05896">
    <property type="entry name" value="NQRA_N"/>
    <property type="match status" value="1"/>
</dbReference>
<evidence type="ECO:0000259" key="9">
    <source>
        <dbReference type="Pfam" id="PF05896"/>
    </source>
</evidence>
<evidence type="ECO:0000256" key="3">
    <source>
        <dbReference type="ARBA" id="ARBA00023027"/>
    </source>
</evidence>
<dbReference type="InterPro" id="IPR008703">
    <property type="entry name" value="NqrA"/>
</dbReference>
<evidence type="ECO:0000259" key="11">
    <source>
        <dbReference type="Pfam" id="PF24836"/>
    </source>
</evidence>
<evidence type="ECO:0000259" key="10">
    <source>
        <dbReference type="Pfam" id="PF11973"/>
    </source>
</evidence>
<dbReference type="Pfam" id="PF11973">
    <property type="entry name" value="NQRA_SLBB"/>
    <property type="match status" value="1"/>
</dbReference>
<dbReference type="RefSeq" id="WP_123637493.1">
    <property type="nucleotide sequence ID" value="NZ_RJUK01000001.1"/>
</dbReference>
<dbReference type="Proteomes" id="UP000273643">
    <property type="component" value="Unassembled WGS sequence"/>
</dbReference>
<keyword evidence="6 8" id="KW-0830">Ubiquinone</keyword>
<reference evidence="12 13" key="1">
    <citation type="submission" date="2018-11" db="EMBL/GenBank/DDBJ databases">
        <title>Genomic Encyclopedia of Type Strains, Phase IV (KMG-IV): sequencing the most valuable type-strain genomes for metagenomic binning, comparative biology and taxonomic classification.</title>
        <authorList>
            <person name="Goeker M."/>
        </authorList>
    </citation>
    <scope>NUCLEOTIDE SEQUENCE [LARGE SCALE GENOMIC DNA]</scope>
    <source>
        <strain evidence="12 13">DSM 16974</strain>
    </source>
</reference>
<dbReference type="NCBIfam" id="TIGR01936">
    <property type="entry name" value="nqrA"/>
    <property type="match status" value="1"/>
</dbReference>
<feature type="domain" description="Na(+)-translocating NADH-quinone reductase subunit A C-terminal" evidence="10">
    <location>
        <begin position="262"/>
        <end position="309"/>
    </location>
</feature>
<dbReference type="EC" id="7.2.1.1" evidence="8"/>
<gene>
    <name evidence="8" type="primary">nqrA</name>
    <name evidence="12" type="ORF">EDC38_0913</name>
</gene>
<feature type="domain" description="NqrA N-terminal barrel-sandwich hybrid" evidence="9">
    <location>
        <begin position="2"/>
        <end position="95"/>
    </location>
</feature>
<comment type="catalytic activity">
    <reaction evidence="8">
        <text>a ubiquinone + n Na(+)(in) + NADH + H(+) = a ubiquinol + n Na(+)(out) + NAD(+)</text>
        <dbReference type="Rhea" id="RHEA:47748"/>
        <dbReference type="Rhea" id="RHEA-COMP:9565"/>
        <dbReference type="Rhea" id="RHEA-COMP:9566"/>
        <dbReference type="ChEBI" id="CHEBI:15378"/>
        <dbReference type="ChEBI" id="CHEBI:16389"/>
        <dbReference type="ChEBI" id="CHEBI:17976"/>
        <dbReference type="ChEBI" id="CHEBI:29101"/>
        <dbReference type="ChEBI" id="CHEBI:57540"/>
        <dbReference type="ChEBI" id="CHEBI:57945"/>
        <dbReference type="EC" id="7.2.1.1"/>
    </reaction>
</comment>
<evidence type="ECO:0000256" key="7">
    <source>
        <dbReference type="ARBA" id="ARBA00023201"/>
    </source>
</evidence>
<evidence type="ECO:0000256" key="4">
    <source>
        <dbReference type="ARBA" id="ARBA00023053"/>
    </source>
</evidence>
<evidence type="ECO:0000313" key="12">
    <source>
        <dbReference type="EMBL" id="ROQ20312.1"/>
    </source>
</evidence>
<dbReference type="InterPro" id="IPR022615">
    <property type="entry name" value="NqrA_C_domain"/>
</dbReference>
<dbReference type="PANTHER" id="PTHR37839:SF1">
    <property type="entry name" value="NA(+)-TRANSLOCATING NADH-QUINONE REDUCTASE SUBUNIT A"/>
    <property type="match status" value="1"/>
</dbReference>
<protein>
    <recommendedName>
        <fullName evidence="8">Na(+)-translocating NADH-quinone reductase subunit A</fullName>
        <shortName evidence="8">Na(+)-NQR subunit A</shortName>
        <shortName evidence="8">Na(+)-translocating NQR subunit A</shortName>
        <ecNumber evidence="8">7.2.1.1</ecNumber>
    </recommendedName>
    <alternativeName>
        <fullName evidence="8">NQR complex subunit A</fullName>
    </alternativeName>
    <alternativeName>
        <fullName evidence="8">NQR-1 subunit A</fullName>
    </alternativeName>
</protein>
<keyword evidence="3 8" id="KW-0520">NAD</keyword>
<evidence type="ECO:0000256" key="5">
    <source>
        <dbReference type="ARBA" id="ARBA00023065"/>
    </source>
</evidence>
<keyword evidence="13" id="KW-1185">Reference proteome</keyword>
<dbReference type="AlphaFoldDB" id="A0A3N1NNA2"/>
<accession>A0A3N1NNA2</accession>
<dbReference type="EMBL" id="RJUK01000001">
    <property type="protein sequence ID" value="ROQ20312.1"/>
    <property type="molecule type" value="Genomic_DNA"/>
</dbReference>
<evidence type="ECO:0000256" key="8">
    <source>
        <dbReference type="HAMAP-Rule" id="MF_00425"/>
    </source>
</evidence>
<comment type="subunit">
    <text evidence="8">Composed of six subunits; NqrA, NqrB, NqrC, NqrD, NqrE and NqrF.</text>
</comment>
<keyword evidence="2 8" id="KW-1278">Translocase</keyword>
<keyword evidence="5 8" id="KW-0406">Ion transport</keyword>
<comment type="similarity">
    <text evidence="8">Belongs to the NqrA family.</text>
</comment>
<evidence type="ECO:0000256" key="6">
    <source>
        <dbReference type="ARBA" id="ARBA00023075"/>
    </source>
</evidence>
<comment type="caution">
    <text evidence="12">The sequence shown here is derived from an EMBL/GenBank/DDBJ whole genome shotgun (WGS) entry which is preliminary data.</text>
</comment>
<evidence type="ECO:0000313" key="13">
    <source>
        <dbReference type="Proteomes" id="UP000273643"/>
    </source>
</evidence>
<dbReference type="GO" id="GO:0006814">
    <property type="term" value="P:sodium ion transport"/>
    <property type="evidence" value="ECO:0007669"/>
    <property type="project" value="UniProtKB-UniRule"/>
</dbReference>
<dbReference type="OrthoDB" id="9774536at2"/>
<keyword evidence="7 8" id="KW-0739">Sodium transport</keyword>
<evidence type="ECO:0000256" key="2">
    <source>
        <dbReference type="ARBA" id="ARBA00022967"/>
    </source>
</evidence>
<dbReference type="InterPro" id="IPR056148">
    <property type="entry name" value="NQRA_2nd"/>
</dbReference>
<proteinExistence type="inferred from homology"/>
<evidence type="ECO:0000256" key="1">
    <source>
        <dbReference type="ARBA" id="ARBA00022448"/>
    </source>
</evidence>
<keyword evidence="4 8" id="KW-0915">Sodium</keyword>
<dbReference type="InterPro" id="IPR056147">
    <property type="entry name" value="NQRA_N"/>
</dbReference>
<dbReference type="PANTHER" id="PTHR37839">
    <property type="entry name" value="NA(+)-TRANSLOCATING NADH-QUINONE REDUCTASE SUBUNIT A"/>
    <property type="match status" value="1"/>
</dbReference>
<comment type="function">
    <text evidence="8">NQR complex catalyzes the reduction of ubiquinone-1 to ubiquinol by two successive reactions, coupled with the transport of Na(+) ions from the cytoplasm to the periplasm. NqrA to NqrE are probably involved in the second step, the conversion of ubisemiquinone to ubiquinol.</text>
</comment>
<feature type="domain" description="NqrA second alpha/beta" evidence="11">
    <location>
        <begin position="114"/>
        <end position="257"/>
    </location>
</feature>
<dbReference type="GO" id="GO:0016655">
    <property type="term" value="F:oxidoreductase activity, acting on NAD(P)H, quinone or similar compound as acceptor"/>
    <property type="evidence" value="ECO:0007669"/>
    <property type="project" value="UniProtKB-UniRule"/>
</dbReference>
<keyword evidence="1 8" id="KW-0813">Transport</keyword>
<organism evidence="12 13">
    <name type="scientific">Marinimicrobium koreense</name>
    <dbReference type="NCBI Taxonomy" id="306545"/>
    <lineage>
        <taxon>Bacteria</taxon>
        <taxon>Pseudomonadati</taxon>
        <taxon>Pseudomonadota</taxon>
        <taxon>Gammaproteobacteria</taxon>
        <taxon>Cellvibrionales</taxon>
        <taxon>Cellvibrionaceae</taxon>
        <taxon>Marinimicrobium</taxon>
    </lineage>
</organism>